<dbReference type="AlphaFoldDB" id="A0A9Q0H6S8"/>
<reference evidence="1" key="1">
    <citation type="journal article" date="2023" name="Plant J.">
        <title>The genome of the king protea, Protea cynaroides.</title>
        <authorList>
            <person name="Chang J."/>
            <person name="Duong T.A."/>
            <person name="Schoeman C."/>
            <person name="Ma X."/>
            <person name="Roodt D."/>
            <person name="Barker N."/>
            <person name="Li Z."/>
            <person name="Van de Peer Y."/>
            <person name="Mizrachi E."/>
        </authorList>
    </citation>
    <scope>NUCLEOTIDE SEQUENCE</scope>
    <source>
        <tissue evidence="1">Young leaves</tissue>
    </source>
</reference>
<name>A0A9Q0H6S8_9MAGN</name>
<evidence type="ECO:0000313" key="1">
    <source>
        <dbReference type="EMBL" id="KAJ4960284.1"/>
    </source>
</evidence>
<protein>
    <submittedName>
        <fullName evidence="1">Uncharacterized protein</fullName>
    </submittedName>
</protein>
<accession>A0A9Q0H6S8</accession>
<dbReference type="EMBL" id="JAMYWD010000009">
    <property type="protein sequence ID" value="KAJ4960284.1"/>
    <property type="molecule type" value="Genomic_DNA"/>
</dbReference>
<evidence type="ECO:0000313" key="2">
    <source>
        <dbReference type="Proteomes" id="UP001141806"/>
    </source>
</evidence>
<organism evidence="1 2">
    <name type="scientific">Protea cynaroides</name>
    <dbReference type="NCBI Taxonomy" id="273540"/>
    <lineage>
        <taxon>Eukaryota</taxon>
        <taxon>Viridiplantae</taxon>
        <taxon>Streptophyta</taxon>
        <taxon>Embryophyta</taxon>
        <taxon>Tracheophyta</taxon>
        <taxon>Spermatophyta</taxon>
        <taxon>Magnoliopsida</taxon>
        <taxon>Proteales</taxon>
        <taxon>Proteaceae</taxon>
        <taxon>Protea</taxon>
    </lineage>
</organism>
<comment type="caution">
    <text evidence="1">The sequence shown here is derived from an EMBL/GenBank/DDBJ whole genome shotgun (WGS) entry which is preliminary data.</text>
</comment>
<sequence length="115" mass="12293">MFMIYLQRDGVVCSMKAREGERVIEVRIGPCCEASSQRVIDHNPIHDSTDATVHGGFTVIGSHRSYGASNECDGGGRMADGPMEILPPTAVAAAAKTWISSISYGDAGEAIFFLE</sequence>
<proteinExistence type="predicted"/>
<dbReference type="Proteomes" id="UP001141806">
    <property type="component" value="Unassembled WGS sequence"/>
</dbReference>
<gene>
    <name evidence="1" type="ORF">NE237_020194</name>
</gene>
<keyword evidence="2" id="KW-1185">Reference proteome</keyword>